<dbReference type="Pfam" id="PF17678">
    <property type="entry name" value="Glyco_hydro_92N"/>
    <property type="match status" value="1"/>
</dbReference>
<dbReference type="AlphaFoldDB" id="A0A1G4G3T4"/>
<dbReference type="InterPro" id="IPR014718">
    <property type="entry name" value="GH-type_carb-bd"/>
</dbReference>
<keyword evidence="7" id="KW-1185">Reference proteome</keyword>
<protein>
    <submittedName>
        <fullName evidence="6">Putative glycosidase Rv0584</fullName>
        <ecNumber evidence="6">3.2.1.-</ecNumber>
    </submittedName>
</protein>
<dbReference type="GO" id="GO:0005829">
    <property type="term" value="C:cytosol"/>
    <property type="evidence" value="ECO:0007669"/>
    <property type="project" value="TreeGrafter"/>
</dbReference>
<dbReference type="Gene3D" id="1.20.1050.60">
    <property type="entry name" value="alpha-1,2-mannosidase"/>
    <property type="match status" value="1"/>
</dbReference>
<dbReference type="PANTHER" id="PTHR12143:SF39">
    <property type="entry name" value="SECRETED PROTEIN"/>
    <property type="match status" value="1"/>
</dbReference>
<dbReference type="EC" id="3.2.1.-" evidence="6"/>
<feature type="domain" description="Glycosyl hydrolase family 92" evidence="4">
    <location>
        <begin position="269"/>
        <end position="735"/>
    </location>
</feature>
<dbReference type="GO" id="GO:0005975">
    <property type="term" value="P:carbohydrate metabolic process"/>
    <property type="evidence" value="ECO:0007669"/>
    <property type="project" value="InterPro"/>
</dbReference>
<dbReference type="Pfam" id="PF07971">
    <property type="entry name" value="Glyco_hydro_92"/>
    <property type="match status" value="1"/>
</dbReference>
<dbReference type="PANTHER" id="PTHR12143">
    <property type="entry name" value="PEPTIDE N-GLYCANASE PNGASE -RELATED"/>
    <property type="match status" value="1"/>
</dbReference>
<gene>
    <name evidence="6" type="ORF">ING2E5A_0333</name>
</gene>
<organism evidence="6 7">
    <name type="scientific">Petrimonas mucosa</name>
    <dbReference type="NCBI Taxonomy" id="1642646"/>
    <lineage>
        <taxon>Bacteria</taxon>
        <taxon>Pseudomonadati</taxon>
        <taxon>Bacteroidota</taxon>
        <taxon>Bacteroidia</taxon>
        <taxon>Bacteroidales</taxon>
        <taxon>Dysgonomonadaceae</taxon>
        <taxon>Petrimonas</taxon>
    </lineage>
</organism>
<evidence type="ECO:0000313" key="7">
    <source>
        <dbReference type="Proteomes" id="UP000178485"/>
    </source>
</evidence>
<dbReference type="PROSITE" id="PS51257">
    <property type="entry name" value="PROKAR_LIPOPROTEIN"/>
    <property type="match status" value="1"/>
</dbReference>
<feature type="domain" description="Glycosyl hydrolase family 92 N-terminal" evidence="5">
    <location>
        <begin position="29"/>
        <end position="262"/>
    </location>
</feature>
<dbReference type="InterPro" id="IPR012939">
    <property type="entry name" value="Glyco_hydro_92"/>
</dbReference>
<dbReference type="RefSeq" id="WP_071135898.1">
    <property type="nucleotide sequence ID" value="NZ_LT608328.1"/>
</dbReference>
<dbReference type="EMBL" id="LT608328">
    <property type="protein sequence ID" value="SCM55406.1"/>
    <property type="molecule type" value="Genomic_DNA"/>
</dbReference>
<dbReference type="Gene3D" id="3.30.2080.10">
    <property type="entry name" value="GH92 mannosidase domain"/>
    <property type="match status" value="1"/>
</dbReference>
<evidence type="ECO:0000259" key="4">
    <source>
        <dbReference type="Pfam" id="PF07971"/>
    </source>
</evidence>
<dbReference type="InterPro" id="IPR050883">
    <property type="entry name" value="PNGase"/>
</dbReference>
<accession>A0A1G4G3T4</accession>
<dbReference type="GO" id="GO:0030246">
    <property type="term" value="F:carbohydrate binding"/>
    <property type="evidence" value="ECO:0007669"/>
    <property type="project" value="InterPro"/>
</dbReference>
<dbReference type="GO" id="GO:0006516">
    <property type="term" value="P:glycoprotein catabolic process"/>
    <property type="evidence" value="ECO:0007669"/>
    <property type="project" value="TreeGrafter"/>
</dbReference>
<dbReference type="Gene3D" id="2.70.98.10">
    <property type="match status" value="1"/>
</dbReference>
<dbReference type="GO" id="GO:0016798">
    <property type="term" value="F:hydrolase activity, acting on glycosyl bonds"/>
    <property type="evidence" value="ECO:0007669"/>
    <property type="project" value="UniProtKB-KW"/>
</dbReference>
<dbReference type="STRING" id="1642646.ING2E5A_0333"/>
<evidence type="ECO:0000256" key="2">
    <source>
        <dbReference type="ARBA" id="ARBA00011245"/>
    </source>
</evidence>
<dbReference type="GO" id="GO:0000224">
    <property type="term" value="F:peptide-N4-(N-acetyl-beta-glucosaminyl)asparagine amidase activity"/>
    <property type="evidence" value="ECO:0007669"/>
    <property type="project" value="TreeGrafter"/>
</dbReference>
<dbReference type="Proteomes" id="UP000178485">
    <property type="component" value="Chromosome i"/>
</dbReference>
<proteinExistence type="predicted"/>
<reference evidence="6 7" key="1">
    <citation type="submission" date="2016-08" db="EMBL/GenBank/DDBJ databases">
        <authorList>
            <person name="Seilhamer J.J."/>
        </authorList>
    </citation>
    <scope>NUCLEOTIDE SEQUENCE [LARGE SCALE GENOMIC DNA]</scope>
    <source>
        <strain evidence="6">ING2-E5A</strain>
    </source>
</reference>
<keyword evidence="6" id="KW-0326">Glycosidase</keyword>
<dbReference type="Gene3D" id="1.20.1610.10">
    <property type="entry name" value="alpha-1,2-mannosidases domains"/>
    <property type="match status" value="1"/>
</dbReference>
<dbReference type="KEGG" id="pmuc:ING2E5A_0333"/>
<dbReference type="NCBIfam" id="TIGR01180">
    <property type="entry name" value="aman2_put"/>
    <property type="match status" value="1"/>
</dbReference>
<evidence type="ECO:0000259" key="5">
    <source>
        <dbReference type="Pfam" id="PF17678"/>
    </source>
</evidence>
<comment type="cofactor">
    <cofactor evidence="1">
        <name>Ca(2+)</name>
        <dbReference type="ChEBI" id="CHEBI:29108"/>
    </cofactor>
</comment>
<keyword evidence="3" id="KW-0106">Calcium</keyword>
<dbReference type="InterPro" id="IPR008928">
    <property type="entry name" value="6-hairpin_glycosidase_sf"/>
</dbReference>
<evidence type="ECO:0000256" key="3">
    <source>
        <dbReference type="ARBA" id="ARBA00022837"/>
    </source>
</evidence>
<dbReference type="InterPro" id="IPR041371">
    <property type="entry name" value="GH92_N"/>
</dbReference>
<sequence>MKHSLIPIFAVTIFFISCSSPRQEDLTQYVDPFIGTAYVGHTHPAAQLPFGMVQVGPDTGTDKWEHCSGYHDADSSIIGFSHTHLSGTGIPEMGDIMFMPIVGNIPFYRGDETDTSTGYRSRFSHDKEEAAPGYYRVLLDDYGITAELTATERVAIHKYTFPQSDQAGIIIDLNHGIGNNTIESSLAILNDTTIAGKRRSSGFSQDRTLYFLATLSKPFTGFSSFSDSIVSEDQNINGKDTKLLLKFDTGRDESLTVKVALSTTGFEGAGKNMEKETAGKDFEQIRSEAAAIWNGYLNKIEISPIDDQQAISFYTSLYHALLMPNLITDVDSTYCLPDGTRIKSDADRYTNFSLWDTYRATHPFYILMFPEKNSEFVASLIDLYKQRGILCTNEYGQNETWLMIGNHAVPVIADAYLKGKLPGDIQTAVASIYASLTKSHPKSDWETYNRFGYYPFDLIGVESVSRTLEHCYDDYCAALVAKQNGDVENQRFFAQRAGNYKNLFDPTTTLARGKDSKGNWRSPFDPFLLSHAGTSGGDYTEGNAWQYTWHVQHDIPGLVELMGGRASFEKKLDSLFFLDVISLGGGFHGDVTGMIGQYAHGNEPSHHVAYLYNYTDNPYKGQELIRRVFDQFYLPTRDGLSGNDDCGQMSTWYIFSALGFYPVDPVSGEYIIGAPQFKEMKLHLPNGKSFEMKAKGISSENKYIKSVKLNGEKIKRFSITYDEIMEGGQLEFEMTSSISSVFYD</sequence>
<name>A0A1G4G3T4_9BACT</name>
<evidence type="ECO:0000313" key="6">
    <source>
        <dbReference type="EMBL" id="SCM55406.1"/>
    </source>
</evidence>
<dbReference type="SUPFAM" id="SSF48208">
    <property type="entry name" value="Six-hairpin glycosidases"/>
    <property type="match status" value="1"/>
</dbReference>
<comment type="subunit">
    <text evidence="2">Monomer.</text>
</comment>
<dbReference type="FunFam" id="3.30.2080.10:FF:000001">
    <property type="entry name" value="Alpha-1,2-mannosidase subfamily"/>
    <property type="match status" value="1"/>
</dbReference>
<evidence type="ECO:0000256" key="1">
    <source>
        <dbReference type="ARBA" id="ARBA00001913"/>
    </source>
</evidence>
<dbReference type="InterPro" id="IPR005887">
    <property type="entry name" value="GH92_a_mannosidase_put"/>
</dbReference>
<keyword evidence="6" id="KW-0378">Hydrolase</keyword>